<dbReference type="SMART" id="SM00863">
    <property type="entry name" value="tRNA_SAD"/>
    <property type="match status" value="1"/>
</dbReference>
<dbReference type="HAMAP" id="MF_00036_A">
    <property type="entry name" value="Ala_tRNA_synth_A"/>
    <property type="match status" value="1"/>
</dbReference>
<dbReference type="GO" id="GO:0005737">
    <property type="term" value="C:cytoplasm"/>
    <property type="evidence" value="ECO:0007669"/>
    <property type="project" value="UniProtKB-SubCell"/>
</dbReference>
<name>A0A830EA60_9CREN</name>
<dbReference type="NCBIfam" id="TIGR00344">
    <property type="entry name" value="alaS"/>
    <property type="match status" value="1"/>
</dbReference>
<evidence type="ECO:0000313" key="15">
    <source>
        <dbReference type="EMBL" id="GGI79363.1"/>
    </source>
</evidence>
<dbReference type="Proteomes" id="UP001060771">
    <property type="component" value="Chromosome"/>
</dbReference>
<dbReference type="FunFam" id="3.30.930.10:FF:000056">
    <property type="entry name" value="Alanine--tRNA ligase"/>
    <property type="match status" value="1"/>
</dbReference>
<evidence type="ECO:0000256" key="6">
    <source>
        <dbReference type="ARBA" id="ARBA00022741"/>
    </source>
</evidence>
<sequence>MEELRTKLFDRAGFYRKQCPYCKHYFWTLNKEQETCGDQPCTPYLFIGNPPGKFRPESIRDVRERFLGFFEKHGHTRIKRYPVVARWRTDVYLVGASIYDFQPWVTEGIVPPPANPLTLSQPSIRFTDIDKVGRSGRHLTGFEMMAHHAFNYPDKHVYWIDETVEYAHEFFTRELGLRDDEITYKENIWEGGGNAGECLEVLVGGLEVATLVFMHYRTVDGKYVEMPMKIVDTGYGLERIYWLLTGKPTVYDAVFGTFIEKLRGRLGLPKPSDEMLMHMATYFGQLDPEVTSIEKAYEYISSKVGMDVNEVRSILKAQETLYMLGDHGRTLSWMMADGAIPSNSGVGYLGRLLLRRMLRSMYVVGIEMPLTELMSMELEFLRDDYPEVYEERQTIIELVDLEEKKFRELLRQAPGIIDRVVRDRERRTGKRELTVDDLMTLYDSQGLPPEIVREVTSRLGLSVVVPDDFYSRLAARYQRQVGEEKPKVDVNPVEVQDLQQTRELFYENMRLFQFSAKVLRVIRGKYVVLDQTAFYPESGGQVADHGIIRHSRGEARVIDAQRVGPVIVHVIEGEPPMEGETIEGVIDSTRRLDLMRMHTATHILLQSIRRVLGRHVWQSGAEKNVPLSRLDVTHYKLPSRDEIRRIEELANQMVLSNYPVVIRWLGRTDAESRFGVYIYQGGAVPGAKLRIVQVGPDDNPYDVEACGGMHVGSTGEIGMIKIVKVEKIQEGVVRFMFTTGRHALNYIESLEDSISSISELIGKSREEAVKGVKELIEETNKMKSRIRVLTKKAVKGDIADAASREVVANGIGFTYMEYENEDKNYIQEFAKEYLGARPNTVLLIINRVSNGTEYMIYLSPETAKRISIRELMTKINSGVNGKGGGSTTYGQGFTQGKPSIDTFINTIKTALQSL</sequence>
<evidence type="ECO:0000313" key="16">
    <source>
        <dbReference type="Proteomes" id="UP000657075"/>
    </source>
</evidence>
<protein>
    <recommendedName>
        <fullName evidence="12">Alanine--tRNA ligase</fullName>
        <ecNumber evidence="12">6.1.1.7</ecNumber>
    </recommendedName>
    <alternativeName>
        <fullName evidence="12">Alanyl-tRNA synthetase</fullName>
        <shortName evidence="12">AlaRS</shortName>
    </alternativeName>
</protein>
<comment type="function">
    <text evidence="12">Catalyzes the attachment of alanine to tRNA(Ala) in a two-step reaction: alanine is first activated by ATP to form Ala-AMP and then transferred to the acceptor end of tRNA(Ala). Also edits incorrectly charged Ser-tRNA(Ala) and Gly-tRNA(Ala) via its editing domain.</text>
</comment>
<dbReference type="PANTHER" id="PTHR11777:SF9">
    <property type="entry name" value="ALANINE--TRNA LIGASE, CYTOPLASMIC"/>
    <property type="match status" value="1"/>
</dbReference>
<dbReference type="GO" id="GO:0002161">
    <property type="term" value="F:aminoacyl-tRNA deacylase activity"/>
    <property type="evidence" value="ECO:0007669"/>
    <property type="project" value="TreeGrafter"/>
</dbReference>
<evidence type="ECO:0000256" key="8">
    <source>
        <dbReference type="ARBA" id="ARBA00022840"/>
    </source>
</evidence>
<evidence type="ECO:0000256" key="5">
    <source>
        <dbReference type="ARBA" id="ARBA00022723"/>
    </source>
</evidence>
<evidence type="ECO:0000259" key="13">
    <source>
        <dbReference type="PROSITE" id="PS50860"/>
    </source>
</evidence>
<dbReference type="Gene3D" id="2.40.30.130">
    <property type="match status" value="1"/>
</dbReference>
<dbReference type="InterPro" id="IPR022429">
    <property type="entry name" value="Ala-tRNA_lgiase_arc"/>
</dbReference>
<comment type="subcellular location">
    <subcellularLocation>
        <location evidence="12">Cytoplasm</location>
    </subcellularLocation>
</comment>
<dbReference type="OrthoDB" id="7506at2157"/>
<gene>
    <name evidence="12" type="primary">alaS</name>
    <name evidence="15" type="ORF">GCM10007112_15340</name>
    <name evidence="14" type="ORF">Vsou_00140</name>
</gene>
<dbReference type="GO" id="GO:0006419">
    <property type="term" value="P:alanyl-tRNA aminoacylation"/>
    <property type="evidence" value="ECO:0007669"/>
    <property type="project" value="UniProtKB-UniRule"/>
</dbReference>
<dbReference type="InterPro" id="IPR018164">
    <property type="entry name" value="Ala-tRNA-synth_IIc_N"/>
</dbReference>
<comment type="similarity">
    <text evidence="1 12">Belongs to the class-II aminoacyl-tRNA synthetase family.</text>
</comment>
<dbReference type="InterPro" id="IPR045864">
    <property type="entry name" value="aa-tRNA-synth_II/BPL/LPL"/>
</dbReference>
<evidence type="ECO:0000256" key="7">
    <source>
        <dbReference type="ARBA" id="ARBA00022833"/>
    </source>
</evidence>
<dbReference type="GO" id="GO:0005524">
    <property type="term" value="F:ATP binding"/>
    <property type="evidence" value="ECO:0007669"/>
    <property type="project" value="UniProtKB-UniRule"/>
</dbReference>
<dbReference type="EMBL" id="BMNM01000006">
    <property type="protein sequence ID" value="GGI79363.1"/>
    <property type="molecule type" value="Genomic_DNA"/>
</dbReference>
<dbReference type="AlphaFoldDB" id="A0A830EA60"/>
<accession>A0A830EA60</accession>
<feature type="domain" description="Alanyl-transfer RNA synthetases family profile" evidence="13">
    <location>
        <begin position="57"/>
        <end position="749"/>
    </location>
</feature>
<dbReference type="InterPro" id="IPR050058">
    <property type="entry name" value="Ala-tRNA_ligase"/>
</dbReference>
<dbReference type="Gene3D" id="3.30.980.10">
    <property type="entry name" value="Threonyl-trna Synthetase, Chain A, domain 2"/>
    <property type="match status" value="1"/>
</dbReference>
<evidence type="ECO:0000256" key="11">
    <source>
        <dbReference type="ARBA" id="ARBA00023146"/>
    </source>
</evidence>
<evidence type="ECO:0000256" key="1">
    <source>
        <dbReference type="ARBA" id="ARBA00008226"/>
    </source>
</evidence>
<feature type="binding site" evidence="12">
    <location>
        <position position="706"/>
    </location>
    <ligand>
        <name>Zn(2+)</name>
        <dbReference type="ChEBI" id="CHEBI:29105"/>
    </ligand>
</feature>
<dbReference type="Gene3D" id="3.30.54.20">
    <property type="match status" value="1"/>
</dbReference>
<dbReference type="InterPro" id="IPR018162">
    <property type="entry name" value="Ala-tRNA-ligase_IIc_anticod-bd"/>
</dbReference>
<reference evidence="15" key="1">
    <citation type="journal article" date="2014" name="Int. J. Syst. Evol. Microbiol.">
        <title>Complete genome sequence of Corynebacterium casei LMG S-19264T (=DSM 44701T), isolated from a smear-ripened cheese.</title>
        <authorList>
            <consortium name="US DOE Joint Genome Institute (JGI-PGF)"/>
            <person name="Walter F."/>
            <person name="Albersmeier A."/>
            <person name="Kalinowski J."/>
            <person name="Ruckert C."/>
        </authorList>
    </citation>
    <scope>NUCLEOTIDE SEQUENCE</scope>
    <source>
        <strain evidence="15">JCM 11219</strain>
    </source>
</reference>
<dbReference type="Pfam" id="PF01411">
    <property type="entry name" value="tRNA-synt_2c"/>
    <property type="match status" value="1"/>
</dbReference>
<dbReference type="SUPFAM" id="SSF55681">
    <property type="entry name" value="Class II aaRS and biotin synthetases"/>
    <property type="match status" value="1"/>
</dbReference>
<keyword evidence="7 12" id="KW-0862">Zinc</keyword>
<dbReference type="Gene3D" id="3.30.930.10">
    <property type="entry name" value="Bira Bifunctional Protein, Domain 2"/>
    <property type="match status" value="1"/>
</dbReference>
<keyword evidence="17" id="KW-1185">Reference proteome</keyword>
<dbReference type="InterPro" id="IPR009000">
    <property type="entry name" value="Transl_B-barrel_sf"/>
</dbReference>
<dbReference type="SUPFAM" id="SSF50447">
    <property type="entry name" value="Translation proteins"/>
    <property type="match status" value="1"/>
</dbReference>
<evidence type="ECO:0000256" key="12">
    <source>
        <dbReference type="HAMAP-Rule" id="MF_00036"/>
    </source>
</evidence>
<organism evidence="15 16">
    <name type="scientific">Vulcanisaeta souniana JCM 11219</name>
    <dbReference type="NCBI Taxonomy" id="1293586"/>
    <lineage>
        <taxon>Archaea</taxon>
        <taxon>Thermoproteota</taxon>
        <taxon>Thermoprotei</taxon>
        <taxon>Thermoproteales</taxon>
        <taxon>Thermoproteaceae</taxon>
        <taxon>Vulcanisaeta</taxon>
    </lineage>
</organism>
<dbReference type="RefSeq" id="WP_188603416.1">
    <property type="nucleotide sequence ID" value="NZ_AP026830.1"/>
</dbReference>
<dbReference type="EC" id="6.1.1.7" evidence="12"/>
<reference evidence="17" key="3">
    <citation type="submission" date="2022-09" db="EMBL/GenBank/DDBJ databases">
        <title>Complete genome sequence of Vulcanisaeta souniana.</title>
        <authorList>
            <person name="Kato S."/>
            <person name="Itoh T."/>
            <person name="Ohkuma M."/>
        </authorList>
    </citation>
    <scope>NUCLEOTIDE SEQUENCE [LARGE SCALE GENOMIC DNA]</scope>
    <source>
        <strain evidence="17">JCM 11219</strain>
    </source>
</reference>
<feature type="binding site" evidence="12">
    <location>
        <position position="602"/>
    </location>
    <ligand>
        <name>Zn(2+)</name>
        <dbReference type="ChEBI" id="CHEBI:29105"/>
    </ligand>
</feature>
<evidence type="ECO:0000256" key="3">
    <source>
        <dbReference type="ARBA" id="ARBA00022555"/>
    </source>
</evidence>
<reference evidence="15" key="2">
    <citation type="submission" date="2020-09" db="EMBL/GenBank/DDBJ databases">
        <authorList>
            <person name="Sun Q."/>
            <person name="Ohkuma M."/>
        </authorList>
    </citation>
    <scope>NUCLEOTIDE SEQUENCE</scope>
    <source>
        <strain evidence="15">JCM 11219</strain>
    </source>
</reference>
<dbReference type="GO" id="GO:0004813">
    <property type="term" value="F:alanine-tRNA ligase activity"/>
    <property type="evidence" value="ECO:0007669"/>
    <property type="project" value="UniProtKB-UniRule"/>
</dbReference>
<evidence type="ECO:0000256" key="9">
    <source>
        <dbReference type="ARBA" id="ARBA00022884"/>
    </source>
</evidence>
<comment type="catalytic activity">
    <reaction evidence="12">
        <text>tRNA(Ala) + L-alanine + ATP = L-alanyl-tRNA(Ala) + AMP + diphosphate</text>
        <dbReference type="Rhea" id="RHEA:12540"/>
        <dbReference type="Rhea" id="RHEA-COMP:9657"/>
        <dbReference type="Rhea" id="RHEA-COMP:9923"/>
        <dbReference type="ChEBI" id="CHEBI:30616"/>
        <dbReference type="ChEBI" id="CHEBI:33019"/>
        <dbReference type="ChEBI" id="CHEBI:57972"/>
        <dbReference type="ChEBI" id="CHEBI:78442"/>
        <dbReference type="ChEBI" id="CHEBI:78497"/>
        <dbReference type="ChEBI" id="CHEBI:456215"/>
        <dbReference type="EC" id="6.1.1.7"/>
    </reaction>
</comment>
<dbReference type="GO" id="GO:0008270">
    <property type="term" value="F:zinc ion binding"/>
    <property type="evidence" value="ECO:0007669"/>
    <property type="project" value="UniProtKB-UniRule"/>
</dbReference>
<dbReference type="InterPro" id="IPR018165">
    <property type="entry name" value="Ala-tRNA-synth_IIc_core"/>
</dbReference>
<dbReference type="EMBL" id="AP026830">
    <property type="protein sequence ID" value="BDR90921.1"/>
    <property type="molecule type" value="Genomic_DNA"/>
</dbReference>
<evidence type="ECO:0000256" key="4">
    <source>
        <dbReference type="ARBA" id="ARBA00022598"/>
    </source>
</evidence>
<dbReference type="PANTHER" id="PTHR11777">
    <property type="entry name" value="ALANYL-TRNA SYNTHETASE"/>
    <property type="match status" value="1"/>
</dbReference>
<proteinExistence type="inferred from homology"/>
<keyword evidence="3 12" id="KW-0820">tRNA-binding</keyword>
<dbReference type="PROSITE" id="PS50860">
    <property type="entry name" value="AA_TRNA_LIGASE_II_ALA"/>
    <property type="match status" value="1"/>
</dbReference>
<dbReference type="Proteomes" id="UP000657075">
    <property type="component" value="Unassembled WGS sequence"/>
</dbReference>
<dbReference type="SUPFAM" id="SSF101353">
    <property type="entry name" value="Putative anticodon-binding domain of alanyl-tRNA synthetase (AlaRS)"/>
    <property type="match status" value="1"/>
</dbReference>
<dbReference type="NCBIfam" id="TIGR03683">
    <property type="entry name" value="A-tRNA_syn_arch"/>
    <property type="match status" value="1"/>
</dbReference>
<dbReference type="InterPro" id="IPR002318">
    <property type="entry name" value="Ala-tRNA-lgiase_IIc"/>
</dbReference>
<dbReference type="FunFam" id="3.30.980.10:FF:000004">
    <property type="entry name" value="Alanine--tRNA ligase, cytoplasmic"/>
    <property type="match status" value="1"/>
</dbReference>
<feature type="binding site" evidence="12">
    <location>
        <position position="710"/>
    </location>
    <ligand>
        <name>Zn(2+)</name>
        <dbReference type="ChEBI" id="CHEBI:29105"/>
    </ligand>
</feature>
<keyword evidence="9 12" id="KW-0694">RNA-binding</keyword>
<dbReference type="Gene3D" id="3.10.310.40">
    <property type="match status" value="1"/>
</dbReference>
<evidence type="ECO:0000313" key="17">
    <source>
        <dbReference type="Proteomes" id="UP001060771"/>
    </source>
</evidence>
<reference evidence="14" key="4">
    <citation type="journal article" date="2023" name="Microbiol. Resour. Announc.">
        <title>Complete Genome Sequence of Vulcanisaeta souniana Strain IC-059, a Hyperthermophilic Archaeon Isolated from Hot Spring Water in Japan.</title>
        <authorList>
            <person name="Kato S."/>
            <person name="Itoh T."/>
            <person name="Wu L."/>
            <person name="Ma J."/>
            <person name="Ohkuma M."/>
        </authorList>
    </citation>
    <scope>NUCLEOTIDE SEQUENCE</scope>
    <source>
        <strain evidence="14">JCM 11219</strain>
    </source>
</reference>
<comment type="domain">
    <text evidence="12">Consists of three domains; the N-terminal catalytic domain, the editing domain and the C-terminal C-Ala domain. The editing domain removes incorrectly charged amino acids, while the C-Ala domain, along with tRNA(Ala), serves as a bridge to cooperatively bring together the editing and aminoacylation centers thus stimulating deacylation of misacylated tRNAs.</text>
</comment>
<dbReference type="PRINTS" id="PR00980">
    <property type="entry name" value="TRNASYNTHALA"/>
</dbReference>
<dbReference type="CDD" id="cd00673">
    <property type="entry name" value="AlaRS_core"/>
    <property type="match status" value="1"/>
</dbReference>
<comment type="cofactor">
    <cofactor evidence="12">
        <name>Zn(2+)</name>
        <dbReference type="ChEBI" id="CHEBI:29105"/>
    </cofactor>
    <text evidence="12">Binds 1 zinc ion per subunit.</text>
</comment>
<keyword evidence="10 12" id="KW-0648">Protein biosynthesis</keyword>
<feature type="binding site" evidence="12">
    <location>
        <position position="598"/>
    </location>
    <ligand>
        <name>Zn(2+)</name>
        <dbReference type="ChEBI" id="CHEBI:29105"/>
    </ligand>
</feature>
<keyword evidence="4 12" id="KW-0436">Ligase</keyword>
<evidence type="ECO:0000256" key="2">
    <source>
        <dbReference type="ARBA" id="ARBA00022490"/>
    </source>
</evidence>
<keyword evidence="11 12" id="KW-0030">Aminoacyl-tRNA synthetase</keyword>
<dbReference type="InterPro" id="IPR018163">
    <property type="entry name" value="Thr/Ala-tRNA-synth_IIc_edit"/>
</dbReference>
<evidence type="ECO:0000256" key="10">
    <source>
        <dbReference type="ARBA" id="ARBA00022917"/>
    </source>
</evidence>
<dbReference type="GO" id="GO:0000049">
    <property type="term" value="F:tRNA binding"/>
    <property type="evidence" value="ECO:0007669"/>
    <property type="project" value="UniProtKB-KW"/>
</dbReference>
<evidence type="ECO:0000313" key="14">
    <source>
        <dbReference type="EMBL" id="BDR90921.1"/>
    </source>
</evidence>
<keyword evidence="2 12" id="KW-0963">Cytoplasm</keyword>
<dbReference type="Pfam" id="PF07973">
    <property type="entry name" value="tRNA_SAD"/>
    <property type="match status" value="1"/>
</dbReference>
<dbReference type="GeneID" id="76205567"/>
<keyword evidence="6 12" id="KW-0547">Nucleotide-binding</keyword>
<keyword evidence="5 12" id="KW-0479">Metal-binding</keyword>
<dbReference type="SUPFAM" id="SSF55186">
    <property type="entry name" value="ThrRS/AlaRS common domain"/>
    <property type="match status" value="1"/>
</dbReference>
<dbReference type="InterPro" id="IPR012947">
    <property type="entry name" value="tRNA_SAD"/>
</dbReference>
<keyword evidence="8 12" id="KW-0067">ATP-binding</keyword>